<dbReference type="SMR" id="A0A0H2VBL5"/>
<dbReference type="InterPro" id="IPR005632">
    <property type="entry name" value="Chaperone_Skp"/>
</dbReference>
<dbReference type="RefSeq" id="WP_000100043.1">
    <property type="nucleotide sequence ID" value="NC_004431.1"/>
</dbReference>
<dbReference type="AlphaFoldDB" id="A0A0H2VBL5"/>
<evidence type="ECO:0000256" key="1">
    <source>
        <dbReference type="ARBA" id="ARBA00018026"/>
    </source>
</evidence>
<reference evidence="3 4" key="1">
    <citation type="journal article" date="2002" name="Proc. Natl. Acad. Sci. U.S.A.">
        <title>Extensive mosaic structure revealed by the complete genome sequence of uropathogenic Escherichia coli.</title>
        <authorList>
            <person name="Welch R.A."/>
            <person name="Burland V."/>
            <person name="Plunkett G.III."/>
            <person name="Redford P."/>
            <person name="Roesch P."/>
            <person name="Rasko D."/>
            <person name="Buckles E.L."/>
            <person name="Liou S.R."/>
            <person name="Boutin A."/>
            <person name="Hackett J."/>
            <person name="Stroud D."/>
            <person name="Mayhew G.F."/>
            <person name="Rose D.J."/>
            <person name="Zhou S."/>
            <person name="Schwartz D.C."/>
            <person name="Perna N.T."/>
            <person name="Mobley H.L."/>
            <person name="Donnenberg M.S."/>
            <person name="Blattner F.R."/>
        </authorList>
    </citation>
    <scope>NUCLEOTIDE SEQUENCE [LARGE SCALE GENOMIC DNA]</scope>
    <source>
        <strain evidence="4">CFT073 / ATCC 700928 / UPEC</strain>
    </source>
</reference>
<protein>
    <recommendedName>
        <fullName evidence="1">Chaperone protein Skp</fullName>
    </recommendedName>
</protein>
<evidence type="ECO:0000313" key="3">
    <source>
        <dbReference type="EMBL" id="AAN81343.1"/>
    </source>
</evidence>
<keyword evidence="2" id="KW-0472">Membrane</keyword>
<evidence type="ECO:0000313" key="4">
    <source>
        <dbReference type="Proteomes" id="UP000001410"/>
    </source>
</evidence>
<dbReference type="HOGENOM" id="CLU_1522918_0_0_6"/>
<organism evidence="3 4">
    <name type="scientific">Escherichia coli O6:H1 (strain CFT073 / ATCC 700928 / UPEC)</name>
    <dbReference type="NCBI Taxonomy" id="199310"/>
    <lineage>
        <taxon>Bacteria</taxon>
        <taxon>Pseudomonadati</taxon>
        <taxon>Pseudomonadota</taxon>
        <taxon>Gammaproteobacteria</taxon>
        <taxon>Enterobacterales</taxon>
        <taxon>Enterobacteriaceae</taxon>
        <taxon>Escherichia</taxon>
    </lineage>
</organism>
<keyword evidence="2" id="KW-0812">Transmembrane</keyword>
<feature type="transmembrane region" description="Helical" evidence="2">
    <location>
        <begin position="7"/>
        <end position="27"/>
    </location>
</feature>
<gene>
    <name evidence="3" type="ordered locus">c2893</name>
</gene>
<dbReference type="SMART" id="SM00935">
    <property type="entry name" value="OmpH"/>
    <property type="match status" value="1"/>
</dbReference>
<keyword evidence="4" id="KW-1185">Reference proteome</keyword>
<dbReference type="Gene3D" id="3.30.910.20">
    <property type="entry name" value="Skp domain"/>
    <property type="match status" value="1"/>
</dbReference>
<dbReference type="InterPro" id="IPR024930">
    <property type="entry name" value="Skp_dom_sf"/>
</dbReference>
<dbReference type="SUPFAM" id="SSF111384">
    <property type="entry name" value="OmpH-like"/>
    <property type="match status" value="1"/>
</dbReference>
<dbReference type="STRING" id="199310.c2893"/>
<dbReference type="GO" id="GO:0051082">
    <property type="term" value="F:unfolded protein binding"/>
    <property type="evidence" value="ECO:0007669"/>
    <property type="project" value="InterPro"/>
</dbReference>
<evidence type="ECO:0000256" key="2">
    <source>
        <dbReference type="SAM" id="Phobius"/>
    </source>
</evidence>
<dbReference type="KEGG" id="ecc:c2893"/>
<name>A0A0H2VBL5_ECOL6</name>
<sequence length="176" mass="19609">MSSVMKFSVVNAVVLLLLIVLTGVFYMKKSKEIAVVNIDAIYNQSAAGDMVRKHLNEVKSILEKGYEDAQKAFADNANKEALLLDARQKLERQCVIEENSAKMVLSRAIDNAIGTWRKDNPKNIAVLSSGVVLAHNESADITKEVMALVEKENLVFNQLPKVEVHNKNEEKPEQSK</sequence>
<keyword evidence="2" id="KW-1133">Transmembrane helix</keyword>
<dbReference type="Proteomes" id="UP000001410">
    <property type="component" value="Chromosome"/>
</dbReference>
<proteinExistence type="predicted"/>
<dbReference type="eggNOG" id="ENOG5033E78">
    <property type="taxonomic scope" value="Bacteria"/>
</dbReference>
<accession>A0A0H2VBL5</accession>
<dbReference type="EMBL" id="AE014075">
    <property type="protein sequence ID" value="AAN81343.1"/>
    <property type="molecule type" value="Genomic_DNA"/>
</dbReference>